<evidence type="ECO:0000313" key="3">
    <source>
        <dbReference type="Proteomes" id="UP000294003"/>
    </source>
</evidence>
<protein>
    <submittedName>
        <fullName evidence="2">Uncharacterized protein</fullName>
    </submittedName>
</protein>
<feature type="compositionally biased region" description="Pro residues" evidence="1">
    <location>
        <begin position="55"/>
        <end position="87"/>
    </location>
</feature>
<evidence type="ECO:0000256" key="1">
    <source>
        <dbReference type="SAM" id="MobiDB-lite"/>
    </source>
</evidence>
<organism evidence="2 3">
    <name type="scientific">Monosporascus cannonballus</name>
    <dbReference type="NCBI Taxonomy" id="155416"/>
    <lineage>
        <taxon>Eukaryota</taxon>
        <taxon>Fungi</taxon>
        <taxon>Dikarya</taxon>
        <taxon>Ascomycota</taxon>
        <taxon>Pezizomycotina</taxon>
        <taxon>Sordariomycetes</taxon>
        <taxon>Xylariomycetidae</taxon>
        <taxon>Xylariales</taxon>
        <taxon>Xylariales incertae sedis</taxon>
        <taxon>Monosporascus</taxon>
    </lineage>
</organism>
<dbReference type="EMBL" id="QJNS01000008">
    <property type="protein sequence ID" value="RYO94682.1"/>
    <property type="molecule type" value="Genomic_DNA"/>
</dbReference>
<dbReference type="Proteomes" id="UP000294003">
    <property type="component" value="Unassembled WGS sequence"/>
</dbReference>
<name>A0ABY0HMZ1_9PEZI</name>
<gene>
    <name evidence="2" type="ORF">DL762_000448</name>
</gene>
<feature type="region of interest" description="Disordered" evidence="1">
    <location>
        <begin position="48"/>
        <end position="99"/>
    </location>
</feature>
<sequence length="156" mass="17195">MILLNSLHNSPFPHRDAGRSFFPWAYEKFCEDSSLKVLRIHQDNLSASLEKPASLPDPPRPPTPGPPPRPPPVSPHPPVPSPPPRPRQPITTYRHEDAFTQEGYPFQVSASSITSAIYGSEHMAPAYRATQPAVIRPLQPKTVATQGLIEGAVWNP</sequence>
<keyword evidence="3" id="KW-1185">Reference proteome</keyword>
<comment type="caution">
    <text evidence="2">The sequence shown here is derived from an EMBL/GenBank/DDBJ whole genome shotgun (WGS) entry which is preliminary data.</text>
</comment>
<reference evidence="2 3" key="1">
    <citation type="submission" date="2018-06" db="EMBL/GenBank/DDBJ databases">
        <title>Complete Genomes of Monosporascus.</title>
        <authorList>
            <person name="Robinson A.J."/>
            <person name="Natvig D.O."/>
        </authorList>
    </citation>
    <scope>NUCLEOTIDE SEQUENCE [LARGE SCALE GENOMIC DNA]</scope>
    <source>
        <strain evidence="2 3">CBS 609.92</strain>
    </source>
</reference>
<accession>A0ABY0HMZ1</accession>
<proteinExistence type="predicted"/>
<evidence type="ECO:0000313" key="2">
    <source>
        <dbReference type="EMBL" id="RYO94682.1"/>
    </source>
</evidence>